<dbReference type="PROSITE" id="PS51000">
    <property type="entry name" value="HTH_DEOR_2"/>
    <property type="match status" value="1"/>
</dbReference>
<dbReference type="eggNOG" id="COG1349">
    <property type="taxonomic scope" value="Bacteria"/>
</dbReference>
<comment type="caution">
    <text evidence="8">The sequence shown here is derived from an EMBL/GenBank/DDBJ whole genome shotgun (WGS) entry which is preliminary data.</text>
</comment>
<comment type="function">
    <text evidence="6">Repressor of the lactose catabolism operon. Galactose-6-phosphate is the inducer.</text>
</comment>
<reference evidence="8 9" key="1">
    <citation type="submission" date="2012-01" db="EMBL/GenBank/DDBJ databases">
        <title>The Genome Sequence of Dolosigranulum pigrum ATCC 51524.</title>
        <authorList>
            <consortium name="The Broad Institute Genome Sequencing Platform"/>
            <person name="Earl A."/>
            <person name="Ward D."/>
            <person name="Feldgarden M."/>
            <person name="Gevers D."/>
            <person name="Huys G."/>
            <person name="Young S.K."/>
            <person name="Zeng Q."/>
            <person name="Gargeya S."/>
            <person name="Fitzgerald M."/>
            <person name="Haas B."/>
            <person name="Abouelleil A."/>
            <person name="Alvarado L."/>
            <person name="Arachchi H.M."/>
            <person name="Berlin A."/>
            <person name="Chapman S.B."/>
            <person name="Gearin G."/>
            <person name="Goldberg J."/>
            <person name="Griggs A."/>
            <person name="Gujja S."/>
            <person name="Hansen M."/>
            <person name="Heiman D."/>
            <person name="Howarth C."/>
            <person name="Larimer J."/>
            <person name="Lui A."/>
            <person name="MacDonald P.J.P."/>
            <person name="McCowen C."/>
            <person name="Montmayeur A."/>
            <person name="Murphy C."/>
            <person name="Neiman D."/>
            <person name="Pearson M."/>
            <person name="Priest M."/>
            <person name="Roberts A."/>
            <person name="Saif S."/>
            <person name="Shea T."/>
            <person name="Sisk P."/>
            <person name="Stolte C."/>
            <person name="Sykes S."/>
            <person name="Wortman J."/>
            <person name="Nusbaum C."/>
            <person name="Birren B."/>
        </authorList>
    </citation>
    <scope>NUCLEOTIDE SEQUENCE [LARGE SCALE GENOMIC DNA]</scope>
    <source>
        <strain evidence="8 9">ATCC 51524</strain>
    </source>
</reference>
<dbReference type="InterPro" id="IPR036388">
    <property type="entry name" value="WH-like_DNA-bd_sf"/>
</dbReference>
<evidence type="ECO:0000313" key="8">
    <source>
        <dbReference type="EMBL" id="EHR33642.1"/>
    </source>
</evidence>
<dbReference type="GO" id="GO:0003677">
    <property type="term" value="F:DNA binding"/>
    <property type="evidence" value="ECO:0007669"/>
    <property type="project" value="UniProtKB-KW"/>
</dbReference>
<dbReference type="SUPFAM" id="SSF100950">
    <property type="entry name" value="NagB/RpiA/CoA transferase-like"/>
    <property type="match status" value="1"/>
</dbReference>
<dbReference type="InterPro" id="IPR018356">
    <property type="entry name" value="Tscrpt_reg_HTH_DeoR_CS"/>
</dbReference>
<dbReference type="SMART" id="SM01134">
    <property type="entry name" value="DeoRC"/>
    <property type="match status" value="1"/>
</dbReference>
<dbReference type="GeneID" id="42694158"/>
<keyword evidence="5" id="KW-0804">Transcription</keyword>
<evidence type="ECO:0000256" key="1">
    <source>
        <dbReference type="ARBA" id="ARBA00021390"/>
    </source>
</evidence>
<dbReference type="Pfam" id="PF00455">
    <property type="entry name" value="DeoRC"/>
    <property type="match status" value="1"/>
</dbReference>
<name>H3NDR5_9LACT</name>
<dbReference type="PRINTS" id="PR00037">
    <property type="entry name" value="HTHLACR"/>
</dbReference>
<accession>H3NDR5</accession>
<dbReference type="InterPro" id="IPR014036">
    <property type="entry name" value="DeoR-like_C"/>
</dbReference>
<dbReference type="InterPro" id="IPR036390">
    <property type="entry name" value="WH_DNA-bd_sf"/>
</dbReference>
<evidence type="ECO:0000256" key="5">
    <source>
        <dbReference type="ARBA" id="ARBA00023163"/>
    </source>
</evidence>
<evidence type="ECO:0000256" key="4">
    <source>
        <dbReference type="ARBA" id="ARBA00023125"/>
    </source>
</evidence>
<gene>
    <name evidence="8" type="ORF">HMPREF9703_00696</name>
</gene>
<keyword evidence="9" id="KW-1185">Reference proteome</keyword>
<dbReference type="SMART" id="SM00420">
    <property type="entry name" value="HTH_DEOR"/>
    <property type="match status" value="1"/>
</dbReference>
<sequence>MDQIERLNAIKKYIFTNKKVRTLEIASKFNISEQTVRKDFNILEEKNYIRRVHGGAVSKSTFNERLNINIDVKKKLCERAASYVHYRNTIYIDGGTSYYHLIDFIPDDYNISIITPSLPIALRVMETSSHSVYLLGGKVDGTTLETTTTIDNSLIKDIYFDIIFLGVSGFSKDFAFTEDNIHTLNIKRKVCSQSLKKIMVATSDKQNKIAFKKSFDTSDIDVFITEQNINDEVKKYLDKKLNLVLI</sequence>
<dbReference type="Proteomes" id="UP000003599">
    <property type="component" value="Unassembled WGS sequence"/>
</dbReference>
<dbReference type="InterPro" id="IPR037171">
    <property type="entry name" value="NagB/RpiA_transferase-like"/>
</dbReference>
<dbReference type="PANTHER" id="PTHR30363">
    <property type="entry name" value="HTH-TYPE TRANSCRIPTIONAL REGULATOR SRLR-RELATED"/>
    <property type="match status" value="1"/>
</dbReference>
<keyword evidence="3" id="KW-0805">Transcription regulation</keyword>
<dbReference type="EMBL" id="AGEF01000007">
    <property type="protein sequence ID" value="EHR33642.1"/>
    <property type="molecule type" value="Genomic_DNA"/>
</dbReference>
<dbReference type="InterPro" id="IPR050313">
    <property type="entry name" value="Carb_Metab_HTH_regulators"/>
</dbReference>
<dbReference type="GO" id="GO:0003700">
    <property type="term" value="F:DNA-binding transcription factor activity"/>
    <property type="evidence" value="ECO:0007669"/>
    <property type="project" value="InterPro"/>
</dbReference>
<evidence type="ECO:0000256" key="2">
    <source>
        <dbReference type="ARBA" id="ARBA00022491"/>
    </source>
</evidence>
<feature type="domain" description="HTH deoR-type" evidence="7">
    <location>
        <begin position="3"/>
        <end position="58"/>
    </location>
</feature>
<dbReference type="PANTHER" id="PTHR30363:SF4">
    <property type="entry name" value="GLYCEROL-3-PHOSPHATE REGULON REPRESSOR"/>
    <property type="match status" value="1"/>
</dbReference>
<keyword evidence="2" id="KW-0678">Repressor</keyword>
<evidence type="ECO:0000259" key="7">
    <source>
        <dbReference type="PROSITE" id="PS51000"/>
    </source>
</evidence>
<evidence type="ECO:0000313" key="9">
    <source>
        <dbReference type="Proteomes" id="UP000003599"/>
    </source>
</evidence>
<dbReference type="PROSITE" id="PS00894">
    <property type="entry name" value="HTH_DEOR_1"/>
    <property type="match status" value="1"/>
</dbReference>
<dbReference type="Pfam" id="PF08220">
    <property type="entry name" value="HTH_DeoR"/>
    <property type="match status" value="1"/>
</dbReference>
<proteinExistence type="predicted"/>
<organism evidence="8 9">
    <name type="scientific">Dolosigranulum pigrum ATCC 51524</name>
    <dbReference type="NCBI Taxonomy" id="883103"/>
    <lineage>
        <taxon>Bacteria</taxon>
        <taxon>Bacillati</taxon>
        <taxon>Bacillota</taxon>
        <taxon>Bacilli</taxon>
        <taxon>Lactobacillales</taxon>
        <taxon>Carnobacteriaceae</taxon>
        <taxon>Dolosigranulum</taxon>
    </lineage>
</organism>
<evidence type="ECO:0000256" key="3">
    <source>
        <dbReference type="ARBA" id="ARBA00023015"/>
    </source>
</evidence>
<evidence type="ECO:0000256" key="6">
    <source>
        <dbReference type="ARBA" id="ARBA00024937"/>
    </source>
</evidence>
<dbReference type="InterPro" id="IPR001034">
    <property type="entry name" value="DeoR_HTH"/>
</dbReference>
<keyword evidence="4" id="KW-0238">DNA-binding</keyword>
<dbReference type="Gene3D" id="1.10.10.10">
    <property type="entry name" value="Winged helix-like DNA-binding domain superfamily/Winged helix DNA-binding domain"/>
    <property type="match status" value="1"/>
</dbReference>
<dbReference type="RefSeq" id="WP_004635659.1">
    <property type="nucleotide sequence ID" value="NZ_JH601103.1"/>
</dbReference>
<protein>
    <recommendedName>
        <fullName evidence="1">Lactose phosphotransferase system repressor</fullName>
    </recommendedName>
</protein>
<dbReference type="SUPFAM" id="SSF46785">
    <property type="entry name" value="Winged helix' DNA-binding domain"/>
    <property type="match status" value="1"/>
</dbReference>
<dbReference type="HOGENOM" id="CLU_060699_1_4_9"/>
<dbReference type="AlphaFoldDB" id="H3NDR5"/>